<dbReference type="Gene3D" id="3.40.50.1360">
    <property type="match status" value="1"/>
</dbReference>
<dbReference type="AlphaFoldDB" id="A0A6J6GAC3"/>
<evidence type="ECO:0000256" key="1">
    <source>
        <dbReference type="SAM" id="MobiDB-lite"/>
    </source>
</evidence>
<dbReference type="InterPro" id="IPR039104">
    <property type="entry name" value="6PGL"/>
</dbReference>
<reference evidence="3" key="1">
    <citation type="submission" date="2020-05" db="EMBL/GenBank/DDBJ databases">
        <authorList>
            <person name="Chiriac C."/>
            <person name="Salcher M."/>
            <person name="Ghai R."/>
            <person name="Kavagutti S V."/>
        </authorList>
    </citation>
    <scope>NUCLEOTIDE SEQUENCE</scope>
</reference>
<dbReference type="PANTHER" id="PTHR11054:SF0">
    <property type="entry name" value="6-PHOSPHOGLUCONOLACTONASE"/>
    <property type="match status" value="1"/>
</dbReference>
<dbReference type="EMBL" id="CAEZUE010000118">
    <property type="protein sequence ID" value="CAB4597460.1"/>
    <property type="molecule type" value="Genomic_DNA"/>
</dbReference>
<dbReference type="PANTHER" id="PTHR11054">
    <property type="entry name" value="6-PHOSPHOGLUCONOLACTONASE"/>
    <property type="match status" value="1"/>
</dbReference>
<dbReference type="InterPro" id="IPR006148">
    <property type="entry name" value="Glc/Gal-6P_isomerase"/>
</dbReference>
<feature type="region of interest" description="Disordered" evidence="1">
    <location>
        <begin position="1"/>
        <end position="29"/>
    </location>
</feature>
<dbReference type="GO" id="GO:0005975">
    <property type="term" value="P:carbohydrate metabolic process"/>
    <property type="evidence" value="ECO:0007669"/>
    <property type="project" value="InterPro"/>
</dbReference>
<organism evidence="3">
    <name type="scientific">freshwater metagenome</name>
    <dbReference type="NCBI Taxonomy" id="449393"/>
    <lineage>
        <taxon>unclassified sequences</taxon>
        <taxon>metagenomes</taxon>
        <taxon>ecological metagenomes</taxon>
    </lineage>
</organism>
<proteinExistence type="predicted"/>
<evidence type="ECO:0000259" key="2">
    <source>
        <dbReference type="Pfam" id="PF01182"/>
    </source>
</evidence>
<accession>A0A6J6GAC3</accession>
<dbReference type="SUPFAM" id="SSF100950">
    <property type="entry name" value="NagB/RpiA/CoA transferase-like"/>
    <property type="match status" value="1"/>
</dbReference>
<dbReference type="Pfam" id="PF01182">
    <property type="entry name" value="Glucosamine_iso"/>
    <property type="match status" value="1"/>
</dbReference>
<evidence type="ECO:0000313" key="3">
    <source>
        <dbReference type="EMBL" id="CAB4597460.1"/>
    </source>
</evidence>
<name>A0A6J6GAC3_9ZZZZ</name>
<protein>
    <submittedName>
        <fullName evidence="3">Unannotated protein</fullName>
    </submittedName>
</protein>
<sequence length="99" mass="10270">MGHDGHVASLFPSHNHGEDGDFAVAINNSPKPPTKRLSLTFSALNAGTHVWLIAAGEDKAAPIARVMTGKPTPDVPATLLNGLQATTIYVDASAASKLQ</sequence>
<feature type="domain" description="Glucosamine/galactosamine-6-phosphate isomerase" evidence="2">
    <location>
        <begin position="1"/>
        <end position="82"/>
    </location>
</feature>
<gene>
    <name evidence="3" type="ORF">UFOPK1788_00876</name>
</gene>
<dbReference type="InterPro" id="IPR037171">
    <property type="entry name" value="NagB/RpiA_transferase-like"/>
</dbReference>